<evidence type="ECO:0000313" key="1">
    <source>
        <dbReference type="EMBL" id="QES25853.1"/>
    </source>
</evidence>
<evidence type="ECO:0000313" key="2">
    <source>
        <dbReference type="Proteomes" id="UP000323046"/>
    </source>
</evidence>
<protein>
    <submittedName>
        <fullName evidence="1">Uncharacterized protein</fullName>
    </submittedName>
</protein>
<name>A0A5P2B5U0_STRVZ</name>
<organism evidence="1 2">
    <name type="scientific">Streptomyces venezuelae</name>
    <dbReference type="NCBI Taxonomy" id="54571"/>
    <lineage>
        <taxon>Bacteria</taxon>
        <taxon>Bacillati</taxon>
        <taxon>Actinomycetota</taxon>
        <taxon>Actinomycetes</taxon>
        <taxon>Kitasatosporales</taxon>
        <taxon>Streptomycetaceae</taxon>
        <taxon>Streptomyces</taxon>
    </lineage>
</organism>
<gene>
    <name evidence="1" type="ORF">DEJ47_04745</name>
</gene>
<sequence>MSAAADQMNVCRGIAADLNAKGQDHTSDPFWRAAVGESHRLAAEAEVLGIDVHDIGEEAARRRFTP</sequence>
<dbReference type="EMBL" id="CP029193">
    <property type="protein sequence ID" value="QES25853.1"/>
    <property type="molecule type" value="Genomic_DNA"/>
</dbReference>
<dbReference type="AlphaFoldDB" id="A0A5P2B5U0"/>
<keyword evidence="2" id="KW-1185">Reference proteome</keyword>
<dbReference type="Proteomes" id="UP000323046">
    <property type="component" value="Chromosome"/>
</dbReference>
<proteinExistence type="predicted"/>
<reference evidence="1 2" key="1">
    <citation type="submission" date="2018-05" db="EMBL/GenBank/DDBJ databases">
        <title>Streptomyces venezuelae.</title>
        <authorList>
            <person name="Kim W."/>
            <person name="Lee N."/>
            <person name="Cho B.-K."/>
        </authorList>
    </citation>
    <scope>NUCLEOTIDE SEQUENCE [LARGE SCALE GENOMIC DNA]</scope>
    <source>
        <strain evidence="1 2">ATCC 14583</strain>
    </source>
</reference>
<accession>A0A5P2B5U0</accession>